<dbReference type="InterPro" id="IPR009061">
    <property type="entry name" value="DNA-bd_dom_put_sf"/>
</dbReference>
<reference evidence="7" key="1">
    <citation type="submission" date="2019-04" db="EMBL/GenBank/DDBJ databases">
        <title>Evolution of Biomass-Degrading Anaerobic Consortia Revealed by Metagenomics.</title>
        <authorList>
            <person name="Peng X."/>
        </authorList>
    </citation>
    <scope>NUCLEOTIDE SEQUENCE</scope>
    <source>
        <strain evidence="7">SIG551</strain>
    </source>
</reference>
<dbReference type="PROSITE" id="PS50937">
    <property type="entry name" value="HTH_MERR_2"/>
    <property type="match status" value="1"/>
</dbReference>
<dbReference type="GO" id="GO:0003677">
    <property type="term" value="F:DNA binding"/>
    <property type="evidence" value="ECO:0007669"/>
    <property type="project" value="UniProtKB-KW"/>
</dbReference>
<dbReference type="SMART" id="SM00422">
    <property type="entry name" value="HTH_MERR"/>
    <property type="match status" value="1"/>
</dbReference>
<organism evidence="7 8">
    <name type="scientific">Faecalispora sporosphaeroides</name>
    <dbReference type="NCBI Taxonomy" id="1549"/>
    <lineage>
        <taxon>Bacteria</taxon>
        <taxon>Bacillati</taxon>
        <taxon>Bacillota</taxon>
        <taxon>Clostridia</taxon>
        <taxon>Eubacteriales</taxon>
        <taxon>Oscillospiraceae</taxon>
        <taxon>Faecalispora</taxon>
    </lineage>
</organism>
<dbReference type="Gene3D" id="1.10.1660.10">
    <property type="match status" value="1"/>
</dbReference>
<evidence type="ECO:0000313" key="8">
    <source>
        <dbReference type="Proteomes" id="UP000754750"/>
    </source>
</evidence>
<evidence type="ECO:0000256" key="5">
    <source>
        <dbReference type="SAM" id="Coils"/>
    </source>
</evidence>
<keyword evidence="5" id="KW-0175">Coiled coil</keyword>
<dbReference type="Pfam" id="PF13411">
    <property type="entry name" value="MerR_1"/>
    <property type="match status" value="1"/>
</dbReference>
<evidence type="ECO:0000256" key="2">
    <source>
        <dbReference type="ARBA" id="ARBA00023015"/>
    </source>
</evidence>
<dbReference type="SUPFAM" id="SSF55136">
    <property type="entry name" value="Probable bacterial effector-binding domain"/>
    <property type="match status" value="1"/>
</dbReference>
<evidence type="ECO:0000256" key="4">
    <source>
        <dbReference type="ARBA" id="ARBA00023163"/>
    </source>
</evidence>
<dbReference type="InterPro" id="IPR047057">
    <property type="entry name" value="MerR_fam"/>
</dbReference>
<dbReference type="EMBL" id="SVNY01000004">
    <property type="protein sequence ID" value="MBE6833755.1"/>
    <property type="molecule type" value="Genomic_DNA"/>
</dbReference>
<protein>
    <submittedName>
        <fullName evidence="7">MerR family transcriptional regulator</fullName>
    </submittedName>
</protein>
<keyword evidence="3" id="KW-0238">DNA-binding</keyword>
<dbReference type="InterPro" id="IPR000551">
    <property type="entry name" value="MerR-type_HTH_dom"/>
</dbReference>
<dbReference type="Gene3D" id="3.20.80.10">
    <property type="entry name" value="Regulatory factor, effector binding domain"/>
    <property type="match status" value="1"/>
</dbReference>
<dbReference type="AlphaFoldDB" id="A0A928KXA6"/>
<accession>A0A928KXA6</accession>
<gene>
    <name evidence="7" type="ORF">E7512_09285</name>
</gene>
<evidence type="ECO:0000259" key="6">
    <source>
        <dbReference type="PROSITE" id="PS50937"/>
    </source>
</evidence>
<dbReference type="SMART" id="SM00871">
    <property type="entry name" value="AraC_E_bind"/>
    <property type="match status" value="1"/>
</dbReference>
<dbReference type="Proteomes" id="UP000754750">
    <property type="component" value="Unassembled WGS sequence"/>
</dbReference>
<proteinExistence type="predicted"/>
<feature type="domain" description="HTH merR-type" evidence="6">
    <location>
        <begin position="4"/>
        <end position="72"/>
    </location>
</feature>
<dbReference type="InterPro" id="IPR011256">
    <property type="entry name" value="Reg_factor_effector_dom_sf"/>
</dbReference>
<evidence type="ECO:0000313" key="7">
    <source>
        <dbReference type="EMBL" id="MBE6833755.1"/>
    </source>
</evidence>
<keyword evidence="4" id="KW-0804">Transcription</keyword>
<dbReference type="CDD" id="cd00592">
    <property type="entry name" value="HTH_MerR-like"/>
    <property type="match status" value="1"/>
</dbReference>
<dbReference type="GO" id="GO:0003700">
    <property type="term" value="F:DNA-binding transcription factor activity"/>
    <property type="evidence" value="ECO:0007669"/>
    <property type="project" value="InterPro"/>
</dbReference>
<keyword evidence="2" id="KW-0805">Transcription regulation</keyword>
<dbReference type="PANTHER" id="PTHR30204:SF69">
    <property type="entry name" value="MERR-FAMILY TRANSCRIPTIONAL REGULATOR"/>
    <property type="match status" value="1"/>
</dbReference>
<dbReference type="PANTHER" id="PTHR30204">
    <property type="entry name" value="REDOX-CYCLING DRUG-SENSING TRANSCRIPTIONAL ACTIVATOR SOXR"/>
    <property type="match status" value="1"/>
</dbReference>
<comment type="caution">
    <text evidence="7">The sequence shown here is derived from an EMBL/GenBank/DDBJ whole genome shotgun (WGS) entry which is preliminary data.</text>
</comment>
<sequence>MKEYYKISEIAKLYGIGADSLRYYEKIGVLRPRRAENGYRMYGLKDIYKLSILRDLRRLDFSVPQIRDYLEHQSVAHTLAVLEEERQLLHRQLRELKSREESLQKRIRSLTGAQGIAAGVFAVREFPARPCLRLNEYITRDEEMDFAIKKLHRAHESRIQDFGNQAIGARVSREDLDNGLENVFRSVFFLLPPGDEEADFILPAGRYLTYCYRGEYAQSPGKIREAMRHAQTARLRVTGDPFELYLIDNRDTILPQEFLTEIQIPVEKDAAP</sequence>
<dbReference type="InterPro" id="IPR010499">
    <property type="entry name" value="AraC_E-bd"/>
</dbReference>
<keyword evidence="1" id="KW-0678">Repressor</keyword>
<evidence type="ECO:0000256" key="3">
    <source>
        <dbReference type="ARBA" id="ARBA00023125"/>
    </source>
</evidence>
<name>A0A928KXA6_9FIRM</name>
<dbReference type="RefSeq" id="WP_326840506.1">
    <property type="nucleotide sequence ID" value="NZ_SVNY01000004.1"/>
</dbReference>
<feature type="coiled-coil region" evidence="5">
    <location>
        <begin position="79"/>
        <end position="113"/>
    </location>
</feature>
<dbReference type="SUPFAM" id="SSF46955">
    <property type="entry name" value="Putative DNA-binding domain"/>
    <property type="match status" value="1"/>
</dbReference>
<evidence type="ECO:0000256" key="1">
    <source>
        <dbReference type="ARBA" id="ARBA00022491"/>
    </source>
</evidence>